<organism evidence="1 2">
    <name type="scientific">Cellvibrio mixtus</name>
    <dbReference type="NCBI Taxonomy" id="39650"/>
    <lineage>
        <taxon>Bacteria</taxon>
        <taxon>Pseudomonadati</taxon>
        <taxon>Pseudomonadota</taxon>
        <taxon>Gammaproteobacteria</taxon>
        <taxon>Cellvibrionales</taxon>
        <taxon>Cellvibrionaceae</taxon>
        <taxon>Cellvibrio</taxon>
    </lineage>
</organism>
<dbReference type="EMBL" id="NHNI01000001">
    <property type="protein sequence ID" value="OZY87593.1"/>
    <property type="molecule type" value="Genomic_DNA"/>
</dbReference>
<dbReference type="Proteomes" id="UP000216101">
    <property type="component" value="Unassembled WGS sequence"/>
</dbReference>
<proteinExistence type="predicted"/>
<evidence type="ECO:0000313" key="1">
    <source>
        <dbReference type="EMBL" id="OZY87593.1"/>
    </source>
</evidence>
<reference evidence="2" key="1">
    <citation type="submission" date="2017-05" db="EMBL/GenBank/DDBJ databases">
        <authorList>
            <person name="Barney B.M."/>
        </authorList>
    </citation>
    <scope>NUCLEOTIDE SEQUENCE [LARGE SCALE GENOMIC DNA]</scope>
    <source>
        <strain evidence="2">PSBB022</strain>
    </source>
</reference>
<comment type="caution">
    <text evidence="1">The sequence shown here is derived from an EMBL/GenBank/DDBJ whole genome shotgun (WGS) entry which is preliminary data.</text>
</comment>
<dbReference type="RefSeq" id="WP_094984975.1">
    <property type="nucleotide sequence ID" value="NZ_NHNI01000001.1"/>
</dbReference>
<accession>A0A266QCI4</accession>
<sequence length="66" mass="7583">MSHCSPCTSIAERRSNSTNQIALNSLYGKAVDRHLISFDENFKLVLSEKVKAQAKYEMVKKYFLEI</sequence>
<dbReference type="AlphaFoldDB" id="A0A266QCI4"/>
<protein>
    <submittedName>
        <fullName evidence="1">Uncharacterized protein</fullName>
    </submittedName>
</protein>
<gene>
    <name evidence="1" type="ORF">CBP51_11675</name>
</gene>
<name>A0A266QCI4_9GAMM</name>
<keyword evidence="2" id="KW-1185">Reference proteome</keyword>
<evidence type="ECO:0000313" key="2">
    <source>
        <dbReference type="Proteomes" id="UP000216101"/>
    </source>
</evidence>